<proteinExistence type="predicted"/>
<accession>A0A6A6MD18</accession>
<dbReference type="InterPro" id="IPR023393">
    <property type="entry name" value="START-like_dom_sf"/>
</dbReference>
<keyword evidence="2" id="KW-1185">Reference proteome</keyword>
<dbReference type="AlphaFoldDB" id="A0A6A6MD18"/>
<reference evidence="1 2" key="1">
    <citation type="journal article" date="2020" name="Mol. Plant">
        <title>The Chromosome-Based Rubber Tree Genome Provides New Insights into Spurge Genome Evolution and Rubber Biosynthesis.</title>
        <authorList>
            <person name="Liu J."/>
            <person name="Shi C."/>
            <person name="Shi C.C."/>
            <person name="Li W."/>
            <person name="Zhang Q.J."/>
            <person name="Zhang Y."/>
            <person name="Li K."/>
            <person name="Lu H.F."/>
            <person name="Shi C."/>
            <person name="Zhu S.T."/>
            <person name="Xiao Z.Y."/>
            <person name="Nan H."/>
            <person name="Yue Y."/>
            <person name="Zhu X.G."/>
            <person name="Wu Y."/>
            <person name="Hong X.N."/>
            <person name="Fan G.Y."/>
            <person name="Tong Y."/>
            <person name="Zhang D."/>
            <person name="Mao C.L."/>
            <person name="Liu Y.L."/>
            <person name="Hao S.J."/>
            <person name="Liu W.Q."/>
            <person name="Lv M.Q."/>
            <person name="Zhang H.B."/>
            <person name="Liu Y."/>
            <person name="Hu-Tang G.R."/>
            <person name="Wang J.P."/>
            <person name="Wang J.H."/>
            <person name="Sun Y.H."/>
            <person name="Ni S.B."/>
            <person name="Chen W.B."/>
            <person name="Zhang X.C."/>
            <person name="Jiao Y.N."/>
            <person name="Eichler E.E."/>
            <person name="Li G.H."/>
            <person name="Liu X."/>
            <person name="Gao L.Z."/>
        </authorList>
    </citation>
    <scope>NUCLEOTIDE SEQUENCE [LARGE SCALE GENOMIC DNA]</scope>
    <source>
        <strain evidence="2">cv. GT1</strain>
        <tissue evidence="1">Leaf</tissue>
    </source>
</reference>
<evidence type="ECO:0008006" key="3">
    <source>
        <dbReference type="Google" id="ProtNLM"/>
    </source>
</evidence>
<dbReference type="Gene3D" id="3.30.530.20">
    <property type="match status" value="1"/>
</dbReference>
<name>A0A6A6MD18_HEVBR</name>
<comment type="caution">
    <text evidence="1">The sequence shown here is derived from an EMBL/GenBank/DDBJ whole genome shotgun (WGS) entry which is preliminary data.</text>
</comment>
<sequence>MACEIASAGGVTRKMEMASETEGKGEVTVMIKSQPDVLWSAIRTSTIMFPVAIPDLYTSITPNPKNSEERQVTYGPSSPNIKSSTEVITENTEEVFIYRVTGGDIPSKYHVHDFKAIISYPIMQRMSWTWTYRYSPDHQTSASKLNADMADIAKQTLEKLDNFSELKVLKLNCMDDLNAYIFTA</sequence>
<organism evidence="1 2">
    <name type="scientific">Hevea brasiliensis</name>
    <name type="common">Para rubber tree</name>
    <name type="synonym">Siphonia brasiliensis</name>
    <dbReference type="NCBI Taxonomy" id="3981"/>
    <lineage>
        <taxon>Eukaryota</taxon>
        <taxon>Viridiplantae</taxon>
        <taxon>Streptophyta</taxon>
        <taxon>Embryophyta</taxon>
        <taxon>Tracheophyta</taxon>
        <taxon>Spermatophyta</taxon>
        <taxon>Magnoliopsida</taxon>
        <taxon>eudicotyledons</taxon>
        <taxon>Gunneridae</taxon>
        <taxon>Pentapetalae</taxon>
        <taxon>rosids</taxon>
        <taxon>fabids</taxon>
        <taxon>Malpighiales</taxon>
        <taxon>Euphorbiaceae</taxon>
        <taxon>Crotonoideae</taxon>
        <taxon>Micrandreae</taxon>
        <taxon>Hevea</taxon>
    </lineage>
</organism>
<evidence type="ECO:0000313" key="2">
    <source>
        <dbReference type="Proteomes" id="UP000467840"/>
    </source>
</evidence>
<protein>
    <recommendedName>
        <fullName evidence="3">Bet v I/Major latex protein domain-containing protein</fullName>
    </recommendedName>
</protein>
<dbReference type="Proteomes" id="UP000467840">
    <property type="component" value="Chromosome 14"/>
</dbReference>
<dbReference type="EMBL" id="JAAGAX010000006">
    <property type="protein sequence ID" value="KAF2309849.1"/>
    <property type="molecule type" value="Genomic_DNA"/>
</dbReference>
<gene>
    <name evidence="1" type="ORF">GH714_005365</name>
</gene>
<evidence type="ECO:0000313" key="1">
    <source>
        <dbReference type="EMBL" id="KAF2309849.1"/>
    </source>
</evidence>